<dbReference type="CDD" id="cd01116">
    <property type="entry name" value="P_permease"/>
    <property type="match status" value="1"/>
</dbReference>
<feature type="transmembrane region" description="Helical" evidence="8">
    <location>
        <begin position="366"/>
        <end position="390"/>
    </location>
</feature>
<gene>
    <name evidence="10" type="ORF">SAMN05443529_11725</name>
</gene>
<protein>
    <submittedName>
        <fullName evidence="10">Na+/H+ antiporter NhaD</fullName>
    </submittedName>
</protein>
<comment type="similarity">
    <text evidence="2">Belongs to the CitM (TC 2.A.11) transporter family.</text>
</comment>
<dbReference type="PANTHER" id="PTHR43568">
    <property type="entry name" value="P PROTEIN"/>
    <property type="match status" value="1"/>
</dbReference>
<dbReference type="GO" id="GO:0005886">
    <property type="term" value="C:plasma membrane"/>
    <property type="evidence" value="ECO:0007669"/>
    <property type="project" value="UniProtKB-SubCell"/>
</dbReference>
<keyword evidence="5 8" id="KW-0812">Transmembrane</keyword>
<dbReference type="InterPro" id="IPR000802">
    <property type="entry name" value="Arsenical_pump_ArsB"/>
</dbReference>
<dbReference type="RefSeq" id="WP_092334368.1">
    <property type="nucleotide sequence ID" value="NZ_FNCP01000017.1"/>
</dbReference>
<dbReference type="EMBL" id="FNCP01000017">
    <property type="protein sequence ID" value="SDH69363.1"/>
    <property type="molecule type" value="Genomic_DNA"/>
</dbReference>
<evidence type="ECO:0000256" key="7">
    <source>
        <dbReference type="ARBA" id="ARBA00023136"/>
    </source>
</evidence>
<keyword evidence="6 8" id="KW-1133">Transmembrane helix</keyword>
<feature type="transmembrane region" description="Helical" evidence="8">
    <location>
        <begin position="230"/>
        <end position="260"/>
    </location>
</feature>
<feature type="transmembrane region" description="Helical" evidence="8">
    <location>
        <begin position="174"/>
        <end position="197"/>
    </location>
</feature>
<reference evidence="11" key="1">
    <citation type="submission" date="2016-10" db="EMBL/GenBank/DDBJ databases">
        <authorList>
            <person name="Varghese N."/>
            <person name="Submissions S."/>
        </authorList>
    </citation>
    <scope>NUCLEOTIDE SEQUENCE [LARGE SCALE GENOMIC DNA]</scope>
    <source>
        <strain evidence="11">DSM 8344</strain>
    </source>
</reference>
<evidence type="ECO:0000313" key="11">
    <source>
        <dbReference type="Proteomes" id="UP000198656"/>
    </source>
</evidence>
<comment type="subcellular location">
    <subcellularLocation>
        <location evidence="1">Cell membrane</location>
        <topology evidence="1">Multi-pass membrane protein</topology>
    </subcellularLocation>
</comment>
<feature type="transmembrane region" description="Helical" evidence="8">
    <location>
        <begin position="280"/>
        <end position="300"/>
    </location>
</feature>
<dbReference type="PANTHER" id="PTHR43568:SF1">
    <property type="entry name" value="P PROTEIN"/>
    <property type="match status" value="1"/>
</dbReference>
<evidence type="ECO:0000256" key="3">
    <source>
        <dbReference type="ARBA" id="ARBA00022448"/>
    </source>
</evidence>
<sequence length="427" mass="46411">MEGNSQVIFATVVFLISYAIIISEKIHRTVVALLGGMLVIIGGVINQEQAIEAIDFNTIGLLIGMMVIVGIARNSGLFEYLAVWSAKQSQGEPIKIMISLTIITALLSALLDNVTTVLLIVPITFSIAKALEINPMPILFAEILASNIGGTSTLIGDPPNIMIGSATGLGFMDFVINLAPVIVIIMIVTVFLLKFIYRKELVTREELKKNIMSMNPATEIKNPLLLKKSLFVIFLTVFGFFIHQYVHLESATIALTGAALLLLLTREEPEHALGAVEWPVIFFFAGLFILVGSLEHVGVIEWIAMESLKLTGGEILPTGMLILWLSAIASAFVDNIPFVATMIPLIQDMGRLGGITDLNPLWWSLSLGACLGGNGTIIGASANVVVVGMAEKRGYKWTFVGFMKVAFPLMIVSILISTIYLYFFFLT</sequence>
<feature type="transmembrane region" description="Helical" evidence="8">
    <location>
        <begin position="321"/>
        <end position="346"/>
    </location>
</feature>
<keyword evidence="7 8" id="KW-0472">Membrane</keyword>
<dbReference type="Proteomes" id="UP000198656">
    <property type="component" value="Unassembled WGS sequence"/>
</dbReference>
<feature type="transmembrane region" description="Helical" evidence="8">
    <location>
        <begin position="96"/>
        <end position="121"/>
    </location>
</feature>
<feature type="transmembrane region" description="Helical" evidence="8">
    <location>
        <begin position="59"/>
        <end position="84"/>
    </location>
</feature>
<dbReference type="GO" id="GO:0015105">
    <property type="term" value="F:arsenite transmembrane transporter activity"/>
    <property type="evidence" value="ECO:0007669"/>
    <property type="project" value="InterPro"/>
</dbReference>
<feature type="transmembrane region" description="Helical" evidence="8">
    <location>
        <begin position="6"/>
        <end position="23"/>
    </location>
</feature>
<feature type="domain" description="Citrate transporter-like" evidence="9">
    <location>
        <begin position="18"/>
        <end position="368"/>
    </location>
</feature>
<evidence type="ECO:0000256" key="6">
    <source>
        <dbReference type="ARBA" id="ARBA00022989"/>
    </source>
</evidence>
<evidence type="ECO:0000313" key="10">
    <source>
        <dbReference type="EMBL" id="SDH69363.1"/>
    </source>
</evidence>
<dbReference type="STRING" id="1121419.SAMN05443529_11725"/>
<evidence type="ECO:0000259" key="9">
    <source>
        <dbReference type="Pfam" id="PF03600"/>
    </source>
</evidence>
<accession>A0A1G8EHH6</accession>
<proteinExistence type="inferred from homology"/>
<keyword evidence="3" id="KW-0813">Transport</keyword>
<dbReference type="Pfam" id="PF03600">
    <property type="entry name" value="CitMHS"/>
    <property type="match status" value="1"/>
</dbReference>
<dbReference type="AlphaFoldDB" id="A0A1G8EHH6"/>
<name>A0A1G8EHH6_9FIRM</name>
<dbReference type="InterPro" id="IPR051475">
    <property type="entry name" value="Diverse_Ion_Transporter"/>
</dbReference>
<dbReference type="OrthoDB" id="9765532at2"/>
<feature type="transmembrane region" description="Helical" evidence="8">
    <location>
        <begin position="30"/>
        <end position="47"/>
    </location>
</feature>
<dbReference type="InterPro" id="IPR004680">
    <property type="entry name" value="Cit_transptr-like_dom"/>
</dbReference>
<evidence type="ECO:0000256" key="4">
    <source>
        <dbReference type="ARBA" id="ARBA00022475"/>
    </source>
</evidence>
<keyword evidence="11" id="KW-1185">Reference proteome</keyword>
<evidence type="ECO:0000256" key="8">
    <source>
        <dbReference type="SAM" id="Phobius"/>
    </source>
</evidence>
<evidence type="ECO:0000256" key="1">
    <source>
        <dbReference type="ARBA" id="ARBA00004651"/>
    </source>
</evidence>
<dbReference type="PRINTS" id="PR00758">
    <property type="entry name" value="ARSENICPUMP"/>
</dbReference>
<evidence type="ECO:0000256" key="5">
    <source>
        <dbReference type="ARBA" id="ARBA00022692"/>
    </source>
</evidence>
<keyword evidence="4" id="KW-1003">Cell membrane</keyword>
<feature type="transmembrane region" description="Helical" evidence="8">
    <location>
        <begin position="402"/>
        <end position="425"/>
    </location>
</feature>
<organism evidence="10 11">
    <name type="scientific">Desulfosporosinus hippei DSM 8344</name>
    <dbReference type="NCBI Taxonomy" id="1121419"/>
    <lineage>
        <taxon>Bacteria</taxon>
        <taxon>Bacillati</taxon>
        <taxon>Bacillota</taxon>
        <taxon>Clostridia</taxon>
        <taxon>Eubacteriales</taxon>
        <taxon>Desulfitobacteriaceae</taxon>
        <taxon>Desulfosporosinus</taxon>
    </lineage>
</organism>
<evidence type="ECO:0000256" key="2">
    <source>
        <dbReference type="ARBA" id="ARBA00009843"/>
    </source>
</evidence>